<evidence type="ECO:0000313" key="3">
    <source>
        <dbReference type="EMBL" id="KAI5327724.1"/>
    </source>
</evidence>
<dbReference type="Pfam" id="PF25597">
    <property type="entry name" value="SH3_retrovirus"/>
    <property type="match status" value="1"/>
</dbReference>
<gene>
    <name evidence="3" type="ORF">L3X38_027120</name>
</gene>
<protein>
    <recommendedName>
        <fullName evidence="2">Retroviral polymerase SH3-like domain-containing protein</fullName>
    </recommendedName>
</protein>
<organism evidence="3 4">
    <name type="scientific">Prunus dulcis</name>
    <name type="common">Almond</name>
    <name type="synonym">Amygdalus dulcis</name>
    <dbReference type="NCBI Taxonomy" id="3755"/>
    <lineage>
        <taxon>Eukaryota</taxon>
        <taxon>Viridiplantae</taxon>
        <taxon>Streptophyta</taxon>
        <taxon>Embryophyta</taxon>
        <taxon>Tracheophyta</taxon>
        <taxon>Spermatophyta</taxon>
        <taxon>Magnoliopsida</taxon>
        <taxon>eudicotyledons</taxon>
        <taxon>Gunneridae</taxon>
        <taxon>Pentapetalae</taxon>
        <taxon>rosids</taxon>
        <taxon>fabids</taxon>
        <taxon>Rosales</taxon>
        <taxon>Rosaceae</taxon>
        <taxon>Amygdaloideae</taxon>
        <taxon>Amygdaleae</taxon>
        <taxon>Prunus</taxon>
    </lineage>
</organism>
<evidence type="ECO:0000256" key="1">
    <source>
        <dbReference type="SAM" id="MobiDB-lite"/>
    </source>
</evidence>
<dbReference type="Proteomes" id="UP001054821">
    <property type="component" value="Chromosome 5"/>
</dbReference>
<dbReference type="InterPro" id="IPR057670">
    <property type="entry name" value="SH3_retrovirus"/>
</dbReference>
<feature type="domain" description="Retroviral polymerase SH3-like" evidence="2">
    <location>
        <begin position="6"/>
        <end position="65"/>
    </location>
</feature>
<proteinExistence type="predicted"/>
<sequence>MRVFGCLAYATSINPSHKFASRAKRCVFIGYPHWTKAYKLYDLDTHKLFTSRDVIFHEDSFPYQSLAHQSSTTTTSVLPIPIYDTPLSPSPSQDINNQDTTNPDTPTPPLPNHALHITPEPQLPISSPPPVSAPPLRQSHRHKTPSVLLKDYVCSQKGKHVICARHPSGVGHAQGSGSDSKAKFGSGPVSSIVTKHVSSSQQVADILTKPLGKKDFQQCCASWEFLTSTLQLEGEC</sequence>
<evidence type="ECO:0000313" key="4">
    <source>
        <dbReference type="Proteomes" id="UP001054821"/>
    </source>
</evidence>
<evidence type="ECO:0000259" key="2">
    <source>
        <dbReference type="Pfam" id="PF25597"/>
    </source>
</evidence>
<feature type="region of interest" description="Disordered" evidence="1">
    <location>
        <begin position="79"/>
        <end position="142"/>
    </location>
</feature>
<accession>A0AAD4VNU2</accession>
<dbReference type="EMBL" id="JAJFAZ020000005">
    <property type="protein sequence ID" value="KAI5327724.1"/>
    <property type="molecule type" value="Genomic_DNA"/>
</dbReference>
<name>A0AAD4VNU2_PRUDU</name>
<comment type="caution">
    <text evidence="3">The sequence shown here is derived from an EMBL/GenBank/DDBJ whole genome shotgun (WGS) entry which is preliminary data.</text>
</comment>
<reference evidence="3 4" key="1">
    <citation type="journal article" date="2022" name="G3 (Bethesda)">
        <title>Whole-genome sequence and methylome profiling of the almond [Prunus dulcis (Mill.) D.A. Webb] cultivar 'Nonpareil'.</title>
        <authorList>
            <person name="D'Amico-Willman K.M."/>
            <person name="Ouma W.Z."/>
            <person name="Meulia T."/>
            <person name="Sideli G.M."/>
            <person name="Gradziel T.M."/>
            <person name="Fresnedo-Ramirez J."/>
        </authorList>
    </citation>
    <scope>NUCLEOTIDE SEQUENCE [LARGE SCALE GENOMIC DNA]</scope>
    <source>
        <strain evidence="3">Clone GOH B32 T37-40</strain>
    </source>
</reference>
<dbReference type="AlphaFoldDB" id="A0AAD4VNU2"/>
<keyword evidence="4" id="KW-1185">Reference proteome</keyword>